<organism evidence="2 3">
    <name type="scientific">Nonomuraea thailandensis</name>
    <dbReference type="NCBI Taxonomy" id="1188745"/>
    <lineage>
        <taxon>Bacteria</taxon>
        <taxon>Bacillati</taxon>
        <taxon>Actinomycetota</taxon>
        <taxon>Actinomycetes</taxon>
        <taxon>Streptosporangiales</taxon>
        <taxon>Streptosporangiaceae</taxon>
        <taxon>Nonomuraea</taxon>
    </lineage>
</organism>
<evidence type="ECO:0000313" key="2">
    <source>
        <dbReference type="EMBL" id="MCP2363663.1"/>
    </source>
</evidence>
<sequence>MRTPRLITALALATGLAAAGALTAGPATAMAANCRVELYDIDNLNVAERDGKDELRFLVGGNLFPNGYVNMRNGDDADPADFGNPSTVVSSAGSVSFNLREVTPPAIGSGDSLGSISVSGSSVCAPLATNGVAYVEDIIDGTHETFYSYLVELRVTGL</sequence>
<evidence type="ECO:0000313" key="3">
    <source>
        <dbReference type="Proteomes" id="UP001139648"/>
    </source>
</evidence>
<feature type="chain" id="PRO_5040997005" description="Allene oxide cyclase barrel-like domain-containing protein" evidence="1">
    <location>
        <begin position="32"/>
        <end position="158"/>
    </location>
</feature>
<accession>A0A9X2GZ84</accession>
<evidence type="ECO:0000256" key="1">
    <source>
        <dbReference type="SAM" id="SignalP"/>
    </source>
</evidence>
<keyword evidence="1" id="KW-0732">Signal</keyword>
<feature type="signal peptide" evidence="1">
    <location>
        <begin position="1"/>
        <end position="31"/>
    </location>
</feature>
<evidence type="ECO:0008006" key="4">
    <source>
        <dbReference type="Google" id="ProtNLM"/>
    </source>
</evidence>
<comment type="caution">
    <text evidence="2">The sequence shown here is derived from an EMBL/GenBank/DDBJ whole genome shotgun (WGS) entry which is preliminary data.</text>
</comment>
<dbReference type="EMBL" id="JAMZEB010000002">
    <property type="protein sequence ID" value="MCP2363663.1"/>
    <property type="molecule type" value="Genomic_DNA"/>
</dbReference>
<gene>
    <name evidence="2" type="ORF">HD597_010683</name>
</gene>
<name>A0A9X2GZ84_9ACTN</name>
<reference evidence="2" key="1">
    <citation type="submission" date="2022-06" db="EMBL/GenBank/DDBJ databases">
        <title>Sequencing the genomes of 1000 actinobacteria strains.</title>
        <authorList>
            <person name="Klenk H.-P."/>
        </authorList>
    </citation>
    <scope>NUCLEOTIDE SEQUENCE</scope>
    <source>
        <strain evidence="2">DSM 46694</strain>
    </source>
</reference>
<protein>
    <recommendedName>
        <fullName evidence="4">Allene oxide cyclase barrel-like domain-containing protein</fullName>
    </recommendedName>
</protein>
<dbReference type="Proteomes" id="UP001139648">
    <property type="component" value="Unassembled WGS sequence"/>
</dbReference>
<keyword evidence="3" id="KW-1185">Reference proteome</keyword>
<dbReference type="AlphaFoldDB" id="A0A9X2GZ84"/>
<dbReference type="RefSeq" id="WP_253755430.1">
    <property type="nucleotide sequence ID" value="NZ_BAABKA010000006.1"/>
</dbReference>
<proteinExistence type="predicted"/>